<dbReference type="Proteomes" id="UP001501710">
    <property type="component" value="Unassembled WGS sequence"/>
</dbReference>
<organism evidence="2 3">
    <name type="scientific">Actinomadura meridiana</name>
    <dbReference type="NCBI Taxonomy" id="559626"/>
    <lineage>
        <taxon>Bacteria</taxon>
        <taxon>Bacillati</taxon>
        <taxon>Actinomycetota</taxon>
        <taxon>Actinomycetes</taxon>
        <taxon>Streptosporangiales</taxon>
        <taxon>Thermomonosporaceae</taxon>
        <taxon>Actinomadura</taxon>
    </lineage>
</organism>
<dbReference type="Gene3D" id="3.40.50.1820">
    <property type="entry name" value="alpha/beta hydrolase"/>
    <property type="match status" value="1"/>
</dbReference>
<keyword evidence="3" id="KW-1185">Reference proteome</keyword>
<evidence type="ECO:0000259" key="1">
    <source>
        <dbReference type="Pfam" id="PF00561"/>
    </source>
</evidence>
<dbReference type="InterPro" id="IPR050266">
    <property type="entry name" value="AB_hydrolase_sf"/>
</dbReference>
<evidence type="ECO:0000313" key="2">
    <source>
        <dbReference type="EMBL" id="GAA4237831.1"/>
    </source>
</evidence>
<dbReference type="InterPro" id="IPR000073">
    <property type="entry name" value="AB_hydrolase_1"/>
</dbReference>
<feature type="domain" description="AB hydrolase-1" evidence="1">
    <location>
        <begin position="22"/>
        <end position="194"/>
    </location>
</feature>
<reference evidence="3" key="1">
    <citation type="journal article" date="2019" name="Int. J. Syst. Evol. Microbiol.">
        <title>The Global Catalogue of Microorganisms (GCM) 10K type strain sequencing project: providing services to taxonomists for standard genome sequencing and annotation.</title>
        <authorList>
            <consortium name="The Broad Institute Genomics Platform"/>
            <consortium name="The Broad Institute Genome Sequencing Center for Infectious Disease"/>
            <person name="Wu L."/>
            <person name="Ma J."/>
        </authorList>
    </citation>
    <scope>NUCLEOTIDE SEQUENCE [LARGE SCALE GENOMIC DNA]</scope>
    <source>
        <strain evidence="3">JCM 17440</strain>
    </source>
</reference>
<dbReference type="EMBL" id="BAABAS010000019">
    <property type="protein sequence ID" value="GAA4237831.1"/>
    <property type="molecule type" value="Genomic_DNA"/>
</dbReference>
<comment type="caution">
    <text evidence="2">The sequence shown here is derived from an EMBL/GenBank/DDBJ whole genome shotgun (WGS) entry which is preliminary data.</text>
</comment>
<proteinExistence type="predicted"/>
<dbReference type="RefSeq" id="WP_344900979.1">
    <property type="nucleotide sequence ID" value="NZ_BAABAS010000019.1"/>
</dbReference>
<dbReference type="PRINTS" id="PR00111">
    <property type="entry name" value="ABHYDROLASE"/>
</dbReference>
<sequence length="271" mass="30177">MPYLDADEVRLFYTDEGRGPRTLLLLHGWGVDSNDWVWLIPLLNDKYRIVACDLRGHGHSSVPDDYEWELFVRDMVRLVRHIGGGPVVPVGHSLGGALAASMAVEHPDLVEAMVAVDPAYGHTTEFVAVLEAGRERWKKAPGEGRRLLLDQMTAAGTTLATPEFLPTFNSRRIQSMPDEMAWKPYEGLADAASGVFHRDTATEYLKGRQVPVLAVHSLAGKAAWERETFRHPSSKAVEWEGSGHSVQIERHRELAQVMIGWLEGLPAGDRR</sequence>
<name>A0ABP8CD93_9ACTN</name>
<dbReference type="Pfam" id="PF00561">
    <property type="entry name" value="Abhydrolase_1"/>
    <property type="match status" value="1"/>
</dbReference>
<dbReference type="InterPro" id="IPR029058">
    <property type="entry name" value="AB_hydrolase_fold"/>
</dbReference>
<accession>A0ABP8CD93</accession>
<protein>
    <recommendedName>
        <fullName evidence="1">AB hydrolase-1 domain-containing protein</fullName>
    </recommendedName>
</protein>
<dbReference type="PANTHER" id="PTHR43798">
    <property type="entry name" value="MONOACYLGLYCEROL LIPASE"/>
    <property type="match status" value="1"/>
</dbReference>
<evidence type="ECO:0000313" key="3">
    <source>
        <dbReference type="Proteomes" id="UP001501710"/>
    </source>
</evidence>
<gene>
    <name evidence="2" type="ORF">GCM10022254_51280</name>
</gene>
<dbReference type="SUPFAM" id="SSF53474">
    <property type="entry name" value="alpha/beta-Hydrolases"/>
    <property type="match status" value="1"/>
</dbReference>